<evidence type="ECO:0000256" key="2">
    <source>
        <dbReference type="ARBA" id="ARBA00022475"/>
    </source>
</evidence>
<proteinExistence type="predicted"/>
<dbReference type="InterPro" id="IPR036179">
    <property type="entry name" value="Ig-like_dom_sf"/>
</dbReference>
<dbReference type="InterPro" id="IPR052051">
    <property type="entry name" value="TCR_complex_component"/>
</dbReference>
<dbReference type="AlphaFoldDB" id="A0A8C3T3E0"/>
<dbReference type="InterPro" id="IPR013783">
    <property type="entry name" value="Ig-like_fold"/>
</dbReference>
<accession>A0A8C3T3E0</accession>
<comment type="subcellular location">
    <subcellularLocation>
        <location evidence="1">Cell membrane</location>
    </subcellularLocation>
</comment>
<evidence type="ECO:0000256" key="5">
    <source>
        <dbReference type="ARBA" id="ARBA00023136"/>
    </source>
</evidence>
<dbReference type="Ensembl" id="ENSCSRT00000023631.1">
    <property type="protein sequence ID" value="ENSCSRP00000022642.1"/>
    <property type="gene ID" value="ENSCSRG00000017069.1"/>
</dbReference>
<reference evidence="11" key="1">
    <citation type="submission" date="2025-08" db="UniProtKB">
        <authorList>
            <consortium name="Ensembl"/>
        </authorList>
    </citation>
    <scope>IDENTIFICATION</scope>
</reference>
<keyword evidence="2" id="KW-1003">Cell membrane</keyword>
<dbReference type="CDD" id="cd00099">
    <property type="entry name" value="IgV"/>
    <property type="match status" value="1"/>
</dbReference>
<feature type="transmembrane region" description="Helical" evidence="8">
    <location>
        <begin position="157"/>
        <end position="177"/>
    </location>
</feature>
<dbReference type="InterPro" id="IPR003599">
    <property type="entry name" value="Ig_sub"/>
</dbReference>
<feature type="chain" id="PRO_5034041152" description="Ig-like domain-containing protein" evidence="9">
    <location>
        <begin position="20"/>
        <end position="200"/>
    </location>
</feature>
<reference evidence="11" key="2">
    <citation type="submission" date="2025-09" db="UniProtKB">
        <authorList>
            <consortium name="Ensembl"/>
        </authorList>
    </citation>
    <scope>IDENTIFICATION</scope>
</reference>
<keyword evidence="3 9" id="KW-0732">Signal</keyword>
<evidence type="ECO:0000259" key="10">
    <source>
        <dbReference type="PROSITE" id="PS50835"/>
    </source>
</evidence>
<dbReference type="SUPFAM" id="SSF48726">
    <property type="entry name" value="Immunoglobulin"/>
    <property type="match status" value="1"/>
</dbReference>
<keyword evidence="8" id="KW-1133">Transmembrane helix</keyword>
<dbReference type="InterPro" id="IPR007110">
    <property type="entry name" value="Ig-like_dom"/>
</dbReference>
<evidence type="ECO:0000313" key="12">
    <source>
        <dbReference type="Proteomes" id="UP000694403"/>
    </source>
</evidence>
<protein>
    <recommendedName>
        <fullName evidence="10">Ig-like domain-containing protein</fullName>
    </recommendedName>
</protein>
<evidence type="ECO:0000256" key="9">
    <source>
        <dbReference type="SAM" id="SignalP"/>
    </source>
</evidence>
<dbReference type="SMART" id="SM00409">
    <property type="entry name" value="IG"/>
    <property type="match status" value="1"/>
</dbReference>
<organism evidence="11 12">
    <name type="scientific">Chelydra serpentina</name>
    <name type="common">Snapping turtle</name>
    <name type="synonym">Testudo serpentina</name>
    <dbReference type="NCBI Taxonomy" id="8475"/>
    <lineage>
        <taxon>Eukaryota</taxon>
        <taxon>Metazoa</taxon>
        <taxon>Chordata</taxon>
        <taxon>Craniata</taxon>
        <taxon>Vertebrata</taxon>
        <taxon>Euteleostomi</taxon>
        <taxon>Archelosauria</taxon>
        <taxon>Testudinata</taxon>
        <taxon>Testudines</taxon>
        <taxon>Cryptodira</taxon>
        <taxon>Durocryptodira</taxon>
        <taxon>Americhelydia</taxon>
        <taxon>Chelydroidea</taxon>
        <taxon>Chelydridae</taxon>
        <taxon>Chelydra</taxon>
    </lineage>
</organism>
<evidence type="ECO:0000256" key="7">
    <source>
        <dbReference type="ARBA" id="ARBA00023180"/>
    </source>
</evidence>
<evidence type="ECO:0000256" key="3">
    <source>
        <dbReference type="ARBA" id="ARBA00022729"/>
    </source>
</evidence>
<evidence type="ECO:0000256" key="1">
    <source>
        <dbReference type="ARBA" id="ARBA00004236"/>
    </source>
</evidence>
<feature type="domain" description="Ig-like" evidence="10">
    <location>
        <begin position="10"/>
        <end position="123"/>
    </location>
</feature>
<keyword evidence="5 8" id="KW-0472">Membrane</keyword>
<evidence type="ECO:0000313" key="11">
    <source>
        <dbReference type="Ensembl" id="ENSCSRP00000022642.1"/>
    </source>
</evidence>
<dbReference type="SMART" id="SM00406">
    <property type="entry name" value="IGv"/>
    <property type="match status" value="1"/>
</dbReference>
<dbReference type="GO" id="GO:0005886">
    <property type="term" value="C:plasma membrane"/>
    <property type="evidence" value="ECO:0007669"/>
    <property type="project" value="UniProtKB-SubCell"/>
</dbReference>
<dbReference type="GO" id="GO:0009617">
    <property type="term" value="P:response to bacterium"/>
    <property type="evidence" value="ECO:0007669"/>
    <property type="project" value="TreeGrafter"/>
</dbReference>
<keyword evidence="6" id="KW-1015">Disulfide bond</keyword>
<dbReference type="PANTHER" id="PTHR19433">
    <property type="entry name" value="T-CELL RECEPTOR ALPHA CHAIN V REGION-RELATED"/>
    <property type="match status" value="1"/>
</dbReference>
<keyword evidence="7" id="KW-0325">Glycoprotein</keyword>
<sequence length="200" mass="22983">MHNVVKSLLPLIWLSLMAASEEGIQILQSPAQVWWTPGQTAQLDCSHSLKVRRVLWYKERPSLQWIYESSPFQPSNGKYSSKVKITANTFSLIISNVQRDDSGVYYCGLVHPNFGSGTRLIVTGEFPTRQNNDMARFLKISSQKPAFENLEYLEIELFIFLYLQFLISIMGIMTVLCESTLRSMDEKHRVSARCYNFPAF</sequence>
<evidence type="ECO:0000256" key="8">
    <source>
        <dbReference type="SAM" id="Phobius"/>
    </source>
</evidence>
<keyword evidence="4" id="KW-0391">Immunity</keyword>
<dbReference type="GO" id="GO:0002376">
    <property type="term" value="P:immune system process"/>
    <property type="evidence" value="ECO:0007669"/>
    <property type="project" value="UniProtKB-KW"/>
</dbReference>
<dbReference type="Proteomes" id="UP000694403">
    <property type="component" value="Unplaced"/>
</dbReference>
<dbReference type="PANTHER" id="PTHR19433:SF111">
    <property type="entry name" value="T CELL RECEPTOR ALPHA VARIABLE 4"/>
    <property type="match status" value="1"/>
</dbReference>
<dbReference type="Gene3D" id="2.60.40.10">
    <property type="entry name" value="Immunoglobulins"/>
    <property type="match status" value="1"/>
</dbReference>
<evidence type="ECO:0000256" key="6">
    <source>
        <dbReference type="ARBA" id="ARBA00023157"/>
    </source>
</evidence>
<dbReference type="InterPro" id="IPR013106">
    <property type="entry name" value="Ig_V-set"/>
</dbReference>
<evidence type="ECO:0000256" key="4">
    <source>
        <dbReference type="ARBA" id="ARBA00022859"/>
    </source>
</evidence>
<dbReference type="PROSITE" id="PS50835">
    <property type="entry name" value="IG_LIKE"/>
    <property type="match status" value="1"/>
</dbReference>
<name>A0A8C3T3E0_CHESE</name>
<dbReference type="Pfam" id="PF07686">
    <property type="entry name" value="V-set"/>
    <property type="match status" value="1"/>
</dbReference>
<keyword evidence="12" id="KW-1185">Reference proteome</keyword>
<keyword evidence="8" id="KW-0812">Transmembrane</keyword>
<feature type="signal peptide" evidence="9">
    <location>
        <begin position="1"/>
        <end position="19"/>
    </location>
</feature>